<evidence type="ECO:0000313" key="3">
    <source>
        <dbReference type="Proteomes" id="UP000041254"/>
    </source>
</evidence>
<sequence>MAAASSTSKNVTISIDREAAEKIDTAAHMRLLQTKANDIGKKREPDPTVHADKSSRVSVQETEIETTGSTNVPGILTFQVDLTGSIEEWHMALVKESGEKVVVSRQNTTVKYAEGVLTLEDATIEPGTYVLRIQQETFGAPSDMMADAPSPSPARSPVDVPMT</sequence>
<gene>
    <name evidence="2" type="ORF">Vbra_16690</name>
</gene>
<feature type="region of interest" description="Disordered" evidence="1">
    <location>
        <begin position="141"/>
        <end position="163"/>
    </location>
</feature>
<feature type="compositionally biased region" description="Polar residues" evidence="1">
    <location>
        <begin position="56"/>
        <end position="68"/>
    </location>
</feature>
<organism evidence="2 3">
    <name type="scientific">Vitrella brassicaformis (strain CCMP3155)</name>
    <dbReference type="NCBI Taxonomy" id="1169540"/>
    <lineage>
        <taxon>Eukaryota</taxon>
        <taxon>Sar</taxon>
        <taxon>Alveolata</taxon>
        <taxon>Colpodellida</taxon>
        <taxon>Vitrellaceae</taxon>
        <taxon>Vitrella</taxon>
    </lineage>
</organism>
<feature type="region of interest" description="Disordered" evidence="1">
    <location>
        <begin position="35"/>
        <end position="68"/>
    </location>
</feature>
<feature type="compositionally biased region" description="Basic and acidic residues" evidence="1">
    <location>
        <begin position="38"/>
        <end position="55"/>
    </location>
</feature>
<protein>
    <submittedName>
        <fullName evidence="2">Uncharacterized protein</fullName>
    </submittedName>
</protein>
<proteinExistence type="predicted"/>
<accession>A0A0G4G1W4</accession>
<keyword evidence="3" id="KW-1185">Reference proteome</keyword>
<dbReference type="VEuPathDB" id="CryptoDB:Vbra_16690"/>
<dbReference type="InParanoid" id="A0A0G4G1W4"/>
<dbReference type="AlphaFoldDB" id="A0A0G4G1W4"/>
<evidence type="ECO:0000313" key="2">
    <source>
        <dbReference type="EMBL" id="CEM21727.1"/>
    </source>
</evidence>
<evidence type="ECO:0000256" key="1">
    <source>
        <dbReference type="SAM" id="MobiDB-lite"/>
    </source>
</evidence>
<name>A0A0G4G1W4_VITBC</name>
<reference evidence="2 3" key="1">
    <citation type="submission" date="2014-11" db="EMBL/GenBank/DDBJ databases">
        <authorList>
            <person name="Zhu J."/>
            <person name="Qi W."/>
            <person name="Song R."/>
        </authorList>
    </citation>
    <scope>NUCLEOTIDE SEQUENCE [LARGE SCALE GENOMIC DNA]</scope>
</reference>
<dbReference type="EMBL" id="CDMY01000542">
    <property type="protein sequence ID" value="CEM21727.1"/>
    <property type="molecule type" value="Genomic_DNA"/>
</dbReference>
<dbReference type="Proteomes" id="UP000041254">
    <property type="component" value="Unassembled WGS sequence"/>
</dbReference>